<evidence type="ECO:0000256" key="5">
    <source>
        <dbReference type="ARBA" id="ARBA00022821"/>
    </source>
</evidence>
<evidence type="ECO:0000256" key="2">
    <source>
        <dbReference type="ARBA" id="ARBA00022614"/>
    </source>
</evidence>
<comment type="caution">
    <text evidence="10">The sequence shown here is derived from an EMBL/GenBank/DDBJ whole genome shotgun (WGS) entry which is preliminary data.</text>
</comment>
<dbReference type="SUPFAM" id="SSF52058">
    <property type="entry name" value="L domain-like"/>
    <property type="match status" value="1"/>
</dbReference>
<dbReference type="Pfam" id="PF00931">
    <property type="entry name" value="NB-ARC"/>
    <property type="match status" value="1"/>
</dbReference>
<evidence type="ECO:0000313" key="11">
    <source>
        <dbReference type="Proteomes" id="UP001054252"/>
    </source>
</evidence>
<dbReference type="GO" id="GO:0006952">
    <property type="term" value="P:defense response"/>
    <property type="evidence" value="ECO:0007669"/>
    <property type="project" value="UniProtKB-KW"/>
</dbReference>
<dbReference type="Gene3D" id="1.10.10.10">
    <property type="entry name" value="Winged helix-like DNA-binding domain superfamily/Winged helix DNA-binding domain"/>
    <property type="match status" value="1"/>
</dbReference>
<protein>
    <recommendedName>
        <fullName evidence="12">AAA+ ATPase domain-containing protein</fullName>
    </recommendedName>
</protein>
<keyword evidence="4" id="KW-0547">Nucleotide-binding</keyword>
<dbReference type="Gene3D" id="1.10.8.430">
    <property type="entry name" value="Helical domain of apoptotic protease-activating factors"/>
    <property type="match status" value="1"/>
</dbReference>
<name>A0AAV5MQA6_9ROSI</name>
<dbReference type="AlphaFoldDB" id="A0AAV5MQA6"/>
<evidence type="ECO:0000256" key="4">
    <source>
        <dbReference type="ARBA" id="ARBA00022741"/>
    </source>
</evidence>
<dbReference type="InterPro" id="IPR032675">
    <property type="entry name" value="LRR_dom_sf"/>
</dbReference>
<evidence type="ECO:0000259" key="8">
    <source>
        <dbReference type="Pfam" id="PF00931"/>
    </source>
</evidence>
<evidence type="ECO:0000259" key="9">
    <source>
        <dbReference type="Pfam" id="PF23247"/>
    </source>
</evidence>
<feature type="coiled-coil region" evidence="7">
    <location>
        <begin position="47"/>
        <end position="74"/>
    </location>
</feature>
<dbReference type="Proteomes" id="UP001054252">
    <property type="component" value="Unassembled WGS sequence"/>
</dbReference>
<keyword evidence="2" id="KW-0433">Leucine-rich repeat</keyword>
<dbReference type="InterPro" id="IPR036388">
    <property type="entry name" value="WH-like_DNA-bd_sf"/>
</dbReference>
<dbReference type="InterPro" id="IPR002182">
    <property type="entry name" value="NB-ARC"/>
</dbReference>
<dbReference type="InterPro" id="IPR027417">
    <property type="entry name" value="P-loop_NTPase"/>
</dbReference>
<evidence type="ECO:0008006" key="12">
    <source>
        <dbReference type="Google" id="ProtNLM"/>
    </source>
</evidence>
<comment type="similarity">
    <text evidence="1">Belongs to the disease resistance NB-LRR family.</text>
</comment>
<keyword evidence="3" id="KW-0677">Repeat</keyword>
<feature type="domain" description="NB-ARC" evidence="8">
    <location>
        <begin position="169"/>
        <end position="332"/>
    </location>
</feature>
<dbReference type="PANTHER" id="PTHR33463">
    <property type="entry name" value="NB-ARC DOMAIN-CONTAINING PROTEIN-RELATED"/>
    <property type="match status" value="1"/>
</dbReference>
<dbReference type="Gene3D" id="3.80.10.10">
    <property type="entry name" value="Ribonuclease Inhibitor"/>
    <property type="match status" value="1"/>
</dbReference>
<evidence type="ECO:0000256" key="7">
    <source>
        <dbReference type="SAM" id="Coils"/>
    </source>
</evidence>
<gene>
    <name evidence="10" type="ORF">SLEP1_g58351</name>
</gene>
<dbReference type="GO" id="GO:0043531">
    <property type="term" value="F:ADP binding"/>
    <property type="evidence" value="ECO:0007669"/>
    <property type="project" value="InterPro"/>
</dbReference>
<dbReference type="Gene3D" id="3.40.50.300">
    <property type="entry name" value="P-loop containing nucleotide triphosphate hydrolases"/>
    <property type="match status" value="1"/>
</dbReference>
<dbReference type="InterPro" id="IPR042197">
    <property type="entry name" value="Apaf_helical"/>
</dbReference>
<dbReference type="GO" id="GO:0005524">
    <property type="term" value="F:ATP binding"/>
    <property type="evidence" value="ECO:0007669"/>
    <property type="project" value="UniProtKB-KW"/>
</dbReference>
<organism evidence="10 11">
    <name type="scientific">Rubroshorea leprosula</name>
    <dbReference type="NCBI Taxonomy" id="152421"/>
    <lineage>
        <taxon>Eukaryota</taxon>
        <taxon>Viridiplantae</taxon>
        <taxon>Streptophyta</taxon>
        <taxon>Embryophyta</taxon>
        <taxon>Tracheophyta</taxon>
        <taxon>Spermatophyta</taxon>
        <taxon>Magnoliopsida</taxon>
        <taxon>eudicotyledons</taxon>
        <taxon>Gunneridae</taxon>
        <taxon>Pentapetalae</taxon>
        <taxon>rosids</taxon>
        <taxon>malvids</taxon>
        <taxon>Malvales</taxon>
        <taxon>Dipterocarpaceae</taxon>
        <taxon>Rubroshorea</taxon>
    </lineage>
</organism>
<dbReference type="PRINTS" id="PR00364">
    <property type="entry name" value="DISEASERSIST"/>
</dbReference>
<dbReference type="PANTHER" id="PTHR33463:SF81">
    <property type="entry name" value="DISEASE RESISTANCE PROTEIN RPS2-LIKE"/>
    <property type="match status" value="1"/>
</dbReference>
<keyword evidence="5" id="KW-0611">Plant defense</keyword>
<dbReference type="InterPro" id="IPR001611">
    <property type="entry name" value="Leu-rich_rpt"/>
</dbReference>
<keyword evidence="6" id="KW-0067">ATP-binding</keyword>
<dbReference type="InterPro" id="IPR050905">
    <property type="entry name" value="Plant_NBS-LRR"/>
</dbReference>
<dbReference type="FunFam" id="3.40.50.300:FF:001091">
    <property type="entry name" value="Probable disease resistance protein At1g61300"/>
    <property type="match status" value="1"/>
</dbReference>
<keyword evidence="11" id="KW-1185">Reference proteome</keyword>
<dbReference type="Pfam" id="PF13855">
    <property type="entry name" value="LRR_8"/>
    <property type="match status" value="1"/>
</dbReference>
<evidence type="ECO:0000256" key="6">
    <source>
        <dbReference type="ARBA" id="ARBA00022840"/>
    </source>
</evidence>
<keyword evidence="7" id="KW-0175">Coiled coil</keyword>
<evidence type="ECO:0000256" key="1">
    <source>
        <dbReference type="ARBA" id="ARBA00008894"/>
    </source>
</evidence>
<evidence type="ECO:0000313" key="10">
    <source>
        <dbReference type="EMBL" id="GKV51722.1"/>
    </source>
</evidence>
<dbReference type="SUPFAM" id="SSF52540">
    <property type="entry name" value="P-loop containing nucleoside triphosphate hydrolases"/>
    <property type="match status" value="1"/>
</dbReference>
<evidence type="ECO:0000256" key="3">
    <source>
        <dbReference type="ARBA" id="ARBA00022737"/>
    </source>
</evidence>
<feature type="domain" description="Disease resistance protein At4g27190-like leucine-rich repeats" evidence="9">
    <location>
        <begin position="834"/>
        <end position="953"/>
    </location>
</feature>
<proteinExistence type="inferred from homology"/>
<reference evidence="10 11" key="1">
    <citation type="journal article" date="2021" name="Commun. Biol.">
        <title>The genome of Shorea leprosula (Dipterocarpaceae) highlights the ecological relevance of drought in aseasonal tropical rainforests.</title>
        <authorList>
            <person name="Ng K.K.S."/>
            <person name="Kobayashi M.J."/>
            <person name="Fawcett J.A."/>
            <person name="Hatakeyama M."/>
            <person name="Paape T."/>
            <person name="Ng C.H."/>
            <person name="Ang C.C."/>
            <person name="Tnah L.H."/>
            <person name="Lee C.T."/>
            <person name="Nishiyama T."/>
            <person name="Sese J."/>
            <person name="O'Brien M.J."/>
            <person name="Copetti D."/>
            <person name="Mohd Noor M.I."/>
            <person name="Ong R.C."/>
            <person name="Putra M."/>
            <person name="Sireger I.Z."/>
            <person name="Indrioko S."/>
            <person name="Kosugi Y."/>
            <person name="Izuno A."/>
            <person name="Isagi Y."/>
            <person name="Lee S.L."/>
            <person name="Shimizu K.K."/>
        </authorList>
    </citation>
    <scope>NUCLEOTIDE SEQUENCE [LARGE SCALE GENOMIC DNA]</scope>
    <source>
        <strain evidence="10">214</strain>
    </source>
</reference>
<accession>A0AAV5MQA6</accession>
<dbReference type="InterPro" id="IPR057135">
    <property type="entry name" value="At4g27190-like_LRR"/>
</dbReference>
<sequence>MAMNPFLANVLANATGNLLSDCVEGVANYVGEHIGLLNRLEPEDNFESILKEEAERLRALRDDNEREIRQNKTKTTSSCYNQWLGSVTKILPELETLQAECEQQRNVLIECAIGSKFWEKVRNILQRVQKLMEEGKFPRGFLIDKPPEPVIKLGSVPDIKATATLQGPLEEILLLLSCEEVKTIVIWGPLGVGKTTIMQNLNNHEEVAKLFRMVIWIMVSEERTIEKLQMEIASRLKLNLQGTETAREVARSISEELKDRKYLLLLDDVKGVIDYDQLKSIGVPDNENGSKVVLTTEDRRVCSKMESVRDIEVQKLTQREAWEMFKQKVTGEKIKIPGIKRVAQQVAKECGGLPLVISSVASYFKLKKSAAEWRNGLEELRDGSEVEIPRLTQIHAFLKCCYDDLKDENKKRCFLYGALHPADTKISTDYLVMCWAAERFLGNVDDSRSFRTACDRGYGILRYLTDVSLLQTGKRMEHVQVNNVVRQVALHISSEDLDNKFLIGNQTGTSPIPQRVSDWEQATRIFMIHAKLEDLPNFPRCSKLLSLLLQRNPDLRAIPPSFFEKMQKLLVLNLYKTGIVSLPQSFEKMTGLKALFLNDCTSLTRLPLQMRQLSLLEVLDIRGCKVTFIPPFIGNLVQLRCLRVSYYKPTMMNGYEGMETDYNVISWLFKLEELVIDVISYDQWHTEATNVIKHVASLERLTSLKICFPKPEVLCALMKSRPNWQGREELVSFWSFIGCQNCHPPEILDHFSYPIGRYLRYDYDGHHIGSSISNMFPEIDALELIGHNNILCFSNFMQAPCLNGVVGCLVERCSNMVTIVGGNNAGGTNILPSLEQLHLRNLLDLKSIFEGPLSEGSLSELQTITVKGCPMLTEISSNGLIQQLPKLTRLAIESCDGIEQLIQESSSSGAMRNLEVLELADMKKLETICADESLAWPKLKELRIHQCKKLKRLPFNKENAAGLKLIEGEQAWWGNLSNEEFKEHFQSFGILRLGV</sequence>
<dbReference type="Pfam" id="PF23247">
    <property type="entry name" value="LRR_RPS2"/>
    <property type="match status" value="1"/>
</dbReference>
<dbReference type="EMBL" id="BPVZ01000530">
    <property type="protein sequence ID" value="GKV51722.1"/>
    <property type="molecule type" value="Genomic_DNA"/>
</dbReference>